<feature type="repeat" description="NHL" evidence="2">
    <location>
        <begin position="407"/>
        <end position="437"/>
    </location>
</feature>
<dbReference type="RefSeq" id="WP_344717544.1">
    <property type="nucleotide sequence ID" value="NZ_BAAAUS010000001.1"/>
</dbReference>
<evidence type="ECO:0000313" key="5">
    <source>
        <dbReference type="Proteomes" id="UP001597114"/>
    </source>
</evidence>
<dbReference type="SUPFAM" id="SSF52833">
    <property type="entry name" value="Thioredoxin-like"/>
    <property type="match status" value="1"/>
</dbReference>
<dbReference type="PROSITE" id="PS51352">
    <property type="entry name" value="THIOREDOXIN_2"/>
    <property type="match status" value="1"/>
</dbReference>
<dbReference type="InterPro" id="IPR013766">
    <property type="entry name" value="Thioredoxin_domain"/>
</dbReference>
<dbReference type="InterPro" id="IPR045302">
    <property type="entry name" value="NHL2_NHL_rpt_dom"/>
</dbReference>
<dbReference type="Gene3D" id="2.120.10.30">
    <property type="entry name" value="TolB, C-terminal domain"/>
    <property type="match status" value="2"/>
</dbReference>
<proteinExistence type="predicted"/>
<evidence type="ECO:0000256" key="1">
    <source>
        <dbReference type="ARBA" id="ARBA00022737"/>
    </source>
</evidence>
<accession>A0ABW4FB29</accession>
<evidence type="ECO:0000259" key="3">
    <source>
        <dbReference type="PROSITE" id="PS51352"/>
    </source>
</evidence>
<dbReference type="Gene3D" id="3.40.30.10">
    <property type="entry name" value="Glutaredoxin"/>
    <property type="match status" value="1"/>
</dbReference>
<dbReference type="InterPro" id="IPR000866">
    <property type="entry name" value="AhpC/TSA"/>
</dbReference>
<keyword evidence="5" id="KW-1185">Reference proteome</keyword>
<dbReference type="InterPro" id="IPR001258">
    <property type="entry name" value="NHL_repeat"/>
</dbReference>
<evidence type="ECO:0000313" key="4">
    <source>
        <dbReference type="EMBL" id="MFD1524411.1"/>
    </source>
</evidence>
<dbReference type="SUPFAM" id="SSF101898">
    <property type="entry name" value="NHL repeat"/>
    <property type="match status" value="1"/>
</dbReference>
<dbReference type="PROSITE" id="PS51125">
    <property type="entry name" value="NHL"/>
    <property type="match status" value="1"/>
</dbReference>
<protein>
    <submittedName>
        <fullName evidence="4">NHL domain-containing thioredoxin family protein</fullName>
    </submittedName>
</protein>
<organism evidence="4 5">
    <name type="scientific">Pseudonocardia yunnanensis</name>
    <dbReference type="NCBI Taxonomy" id="58107"/>
    <lineage>
        <taxon>Bacteria</taxon>
        <taxon>Bacillati</taxon>
        <taxon>Actinomycetota</taxon>
        <taxon>Actinomycetes</taxon>
        <taxon>Pseudonocardiales</taxon>
        <taxon>Pseudonocardiaceae</taxon>
        <taxon>Pseudonocardia</taxon>
    </lineage>
</organism>
<sequence>MGRSRVRAPELTGRRWLNTGGEPLSLATLRGKIVLLDFWTFCCVNCLHVIDELRELEERFADVLVTIGVHSPKFVHEADPDAVEAAVERYGVHHPVLDDPELTTWDAYAARAWPTLAVIDPTGYVVAQMSGEGHANGLGVLIEELVAEHEAAGTLHRGDGPYVAPPEPTTALRFPGKAIKLPGGTLLVSDTAHHQLVELDADLVTERRRIGTGERGLADGDEPRFAEPLGLVLLPDAVAATTGYDIVVADSANHALRGVRLDDGHVTTVAGTGAQLRERVDVGASAAELSTPWDLAWWEERVVVAMAGNHQLWSFDPVSCAVTVLAGTTNEGLRDGPPDEAFFAQPSGLAVAADGTLWVADAETSALRAMVDRPAAGAAVTTAVGLGLFDFGFRDGSADTGDEPALLQHPLGVAVLPDGSVAIADTYNGAIRRYDPSTRTVGTLARGLQEPSDLLVDGDALVVVESAAHRLVRVPVPASSRVDRGAHRVRRARTDLAPGGLSLRIDFMPPTGQHLDTRFGDPTSLTVTASPPELLTAGAGTATGLAREVRFAPDGPVEGVLQISVAAAACDDGDGVFAACHRYQQDWGIPVRLVDGAPDELVLDLRAVRE</sequence>
<gene>
    <name evidence="4" type="ORF">ACFSJD_43500</name>
</gene>
<dbReference type="PANTHER" id="PTHR46388:SF2">
    <property type="entry name" value="NHL REPEAT-CONTAINING PROTEIN 2"/>
    <property type="match status" value="1"/>
</dbReference>
<dbReference type="InterPro" id="IPR011042">
    <property type="entry name" value="6-blade_b-propeller_TolB-like"/>
</dbReference>
<dbReference type="Proteomes" id="UP001597114">
    <property type="component" value="Unassembled WGS sequence"/>
</dbReference>
<evidence type="ECO:0000256" key="2">
    <source>
        <dbReference type="PROSITE-ProRule" id="PRU00504"/>
    </source>
</evidence>
<dbReference type="CDD" id="cd14951">
    <property type="entry name" value="NHL-2_like"/>
    <property type="match status" value="1"/>
</dbReference>
<feature type="domain" description="Thioredoxin" evidence="3">
    <location>
        <begin position="2"/>
        <end position="147"/>
    </location>
</feature>
<dbReference type="InterPro" id="IPR036249">
    <property type="entry name" value="Thioredoxin-like_sf"/>
</dbReference>
<reference evidence="5" key="1">
    <citation type="journal article" date="2019" name="Int. J. Syst. Evol. Microbiol.">
        <title>The Global Catalogue of Microorganisms (GCM) 10K type strain sequencing project: providing services to taxonomists for standard genome sequencing and annotation.</title>
        <authorList>
            <consortium name="The Broad Institute Genomics Platform"/>
            <consortium name="The Broad Institute Genome Sequencing Center for Infectious Disease"/>
            <person name="Wu L."/>
            <person name="Ma J."/>
        </authorList>
    </citation>
    <scope>NUCLEOTIDE SEQUENCE [LARGE SCALE GENOMIC DNA]</scope>
    <source>
        <strain evidence="5">CCM 7043</strain>
    </source>
</reference>
<keyword evidence="1" id="KW-0677">Repeat</keyword>
<dbReference type="Pfam" id="PF00578">
    <property type="entry name" value="AhpC-TSA"/>
    <property type="match status" value="1"/>
</dbReference>
<name>A0ABW4FB29_9PSEU</name>
<dbReference type="Pfam" id="PF01436">
    <property type="entry name" value="NHL"/>
    <property type="match status" value="2"/>
</dbReference>
<comment type="caution">
    <text evidence="4">The sequence shown here is derived from an EMBL/GenBank/DDBJ whole genome shotgun (WGS) entry which is preliminary data.</text>
</comment>
<dbReference type="PANTHER" id="PTHR46388">
    <property type="entry name" value="NHL REPEAT-CONTAINING PROTEIN 2"/>
    <property type="match status" value="1"/>
</dbReference>
<dbReference type="EMBL" id="JBHUCO010000082">
    <property type="protein sequence ID" value="MFD1524411.1"/>
    <property type="molecule type" value="Genomic_DNA"/>
</dbReference>